<accession>A0ACC1M9N9</accession>
<evidence type="ECO:0000313" key="2">
    <source>
        <dbReference type="Proteomes" id="UP001139981"/>
    </source>
</evidence>
<gene>
    <name evidence="1" type="ORF">IWW38_000363</name>
</gene>
<reference evidence="1" key="1">
    <citation type="submission" date="2022-07" db="EMBL/GenBank/DDBJ databases">
        <title>Phylogenomic reconstructions and comparative analyses of Kickxellomycotina fungi.</title>
        <authorList>
            <person name="Reynolds N.K."/>
            <person name="Stajich J.E."/>
            <person name="Barry K."/>
            <person name="Grigoriev I.V."/>
            <person name="Crous P."/>
            <person name="Smith M.E."/>
        </authorList>
    </citation>
    <scope>NUCLEOTIDE SEQUENCE</scope>
    <source>
        <strain evidence="1">CBS 190363</strain>
    </source>
</reference>
<sequence>MANVRRKSFAAEIKEHHVSRSGGDPRGLTKKEGAGAFNWGRAGDEGEDAPSDMSASPPPDSKLVMASPAKFEAAKKANSH</sequence>
<keyword evidence="2" id="KW-1185">Reference proteome</keyword>
<evidence type="ECO:0000313" key="1">
    <source>
        <dbReference type="EMBL" id="KAJ2900689.1"/>
    </source>
</evidence>
<proteinExistence type="predicted"/>
<dbReference type="Proteomes" id="UP001139981">
    <property type="component" value="Unassembled WGS sequence"/>
</dbReference>
<protein>
    <submittedName>
        <fullName evidence="1">Uncharacterized protein</fullName>
    </submittedName>
</protein>
<comment type="caution">
    <text evidence="1">The sequence shown here is derived from an EMBL/GenBank/DDBJ whole genome shotgun (WGS) entry which is preliminary data.</text>
</comment>
<organism evidence="1 2">
    <name type="scientific">Coemansia aciculifera</name>
    <dbReference type="NCBI Taxonomy" id="417176"/>
    <lineage>
        <taxon>Eukaryota</taxon>
        <taxon>Fungi</taxon>
        <taxon>Fungi incertae sedis</taxon>
        <taxon>Zoopagomycota</taxon>
        <taxon>Kickxellomycotina</taxon>
        <taxon>Kickxellomycetes</taxon>
        <taxon>Kickxellales</taxon>
        <taxon>Kickxellaceae</taxon>
        <taxon>Coemansia</taxon>
    </lineage>
</organism>
<dbReference type="EMBL" id="JANBVB010000003">
    <property type="protein sequence ID" value="KAJ2900689.1"/>
    <property type="molecule type" value="Genomic_DNA"/>
</dbReference>
<name>A0ACC1M9N9_9FUNG</name>